<sequence>MEETSKYPTFIRVARMQFCHNSEYEHGSDLHLNIEFDDIELEKSSAIAISYTWGEFDREDEVIGHDTEGTPLLLNLGKEWDVQEMTACLARLCIDNGEERGSRHAGCWIDQLCIRHTDEGFRTALANIPSIYRKLDVVALMRYLLAHAFDVGSWRCWNPTGARHLPCLLLMIVYSAFMTV</sequence>
<evidence type="ECO:0000259" key="1">
    <source>
        <dbReference type="Pfam" id="PF06985"/>
    </source>
</evidence>
<dbReference type="EMBL" id="KN847478">
    <property type="protein sequence ID" value="KIX04666.1"/>
    <property type="molecule type" value="Genomic_DNA"/>
</dbReference>
<proteinExistence type="predicted"/>
<gene>
    <name evidence="2" type="ORF">Z518_05536</name>
</gene>
<reference evidence="2 3" key="1">
    <citation type="submission" date="2015-01" db="EMBL/GenBank/DDBJ databases">
        <title>The Genome Sequence of Rhinocladiella mackenzie CBS 650.93.</title>
        <authorList>
            <consortium name="The Broad Institute Genomics Platform"/>
            <person name="Cuomo C."/>
            <person name="de Hoog S."/>
            <person name="Gorbushina A."/>
            <person name="Stielow B."/>
            <person name="Teixiera M."/>
            <person name="Abouelleil A."/>
            <person name="Chapman S.B."/>
            <person name="Priest M."/>
            <person name="Young S.K."/>
            <person name="Wortman J."/>
            <person name="Nusbaum C."/>
            <person name="Birren B."/>
        </authorList>
    </citation>
    <scope>NUCLEOTIDE SEQUENCE [LARGE SCALE GENOMIC DNA]</scope>
    <source>
        <strain evidence="2 3">CBS 650.93</strain>
    </source>
</reference>
<feature type="domain" description="Heterokaryon incompatibility" evidence="1">
    <location>
        <begin position="48"/>
        <end position="138"/>
    </location>
</feature>
<dbReference type="RefSeq" id="XP_013271802.1">
    <property type="nucleotide sequence ID" value="XM_013416348.1"/>
</dbReference>
<name>A0A0D2INF4_9EURO</name>
<dbReference type="Pfam" id="PF06985">
    <property type="entry name" value="HET"/>
    <property type="match status" value="1"/>
</dbReference>
<dbReference type="AlphaFoldDB" id="A0A0D2INF4"/>
<protein>
    <recommendedName>
        <fullName evidence="1">Heterokaryon incompatibility domain-containing protein</fullName>
    </recommendedName>
</protein>
<keyword evidence="3" id="KW-1185">Reference proteome</keyword>
<evidence type="ECO:0000313" key="3">
    <source>
        <dbReference type="Proteomes" id="UP000053617"/>
    </source>
</evidence>
<organism evidence="2 3">
    <name type="scientific">Rhinocladiella mackenziei CBS 650.93</name>
    <dbReference type="NCBI Taxonomy" id="1442369"/>
    <lineage>
        <taxon>Eukaryota</taxon>
        <taxon>Fungi</taxon>
        <taxon>Dikarya</taxon>
        <taxon>Ascomycota</taxon>
        <taxon>Pezizomycotina</taxon>
        <taxon>Eurotiomycetes</taxon>
        <taxon>Chaetothyriomycetidae</taxon>
        <taxon>Chaetothyriales</taxon>
        <taxon>Herpotrichiellaceae</taxon>
        <taxon>Rhinocladiella</taxon>
    </lineage>
</organism>
<dbReference type="InterPro" id="IPR010730">
    <property type="entry name" value="HET"/>
</dbReference>
<dbReference type="VEuPathDB" id="FungiDB:Z518_05536"/>
<evidence type="ECO:0000313" key="2">
    <source>
        <dbReference type="EMBL" id="KIX04666.1"/>
    </source>
</evidence>
<accession>A0A0D2INF4</accession>
<dbReference type="HOGENOM" id="CLU_1497024_0_0_1"/>
<dbReference type="OrthoDB" id="5428508at2759"/>
<dbReference type="Proteomes" id="UP000053617">
    <property type="component" value="Unassembled WGS sequence"/>
</dbReference>
<dbReference type="GeneID" id="25293607"/>